<dbReference type="Proteomes" id="UP000028549">
    <property type="component" value="Unassembled WGS sequence"/>
</dbReference>
<comment type="caution">
    <text evidence="1">The sequence shown here is derived from an EMBL/GenBank/DDBJ whole genome shotgun (WGS) entry which is preliminary data.</text>
</comment>
<dbReference type="AlphaFoldDB" id="A0A084GWQ8"/>
<evidence type="ECO:0000313" key="2">
    <source>
        <dbReference type="Proteomes" id="UP000028549"/>
    </source>
</evidence>
<name>A0A084GWQ8_METID</name>
<organism evidence="1 2">
    <name type="scientific">Metabacillus indicus</name>
    <name type="common">Bacillus indicus</name>
    <dbReference type="NCBI Taxonomy" id="246786"/>
    <lineage>
        <taxon>Bacteria</taxon>
        <taxon>Bacillati</taxon>
        <taxon>Bacillota</taxon>
        <taxon>Bacilli</taxon>
        <taxon>Bacillales</taxon>
        <taxon>Bacillaceae</taxon>
        <taxon>Metabacillus</taxon>
    </lineage>
</organism>
<dbReference type="EMBL" id="JNVC02000005">
    <property type="protein sequence ID" value="KEZ51770.1"/>
    <property type="molecule type" value="Genomic_DNA"/>
</dbReference>
<gene>
    <name evidence="1" type="ORF">GS18_0211665</name>
</gene>
<evidence type="ECO:0000313" key="1">
    <source>
        <dbReference type="EMBL" id="KEZ51770.1"/>
    </source>
</evidence>
<keyword evidence="2" id="KW-1185">Reference proteome</keyword>
<protein>
    <submittedName>
        <fullName evidence="1">Uncharacterized protein</fullName>
    </submittedName>
</protein>
<sequence length="67" mass="7469">MPFWGNLFWPRSWKAELDIRKAESPGQLRESDKEAAEKALFAFTDGSVLTEELGDGAGHHRKAEGPV</sequence>
<accession>A0A084GWQ8</accession>
<reference evidence="1 2" key="1">
    <citation type="journal article" date="2005" name="Int. J. Syst. Evol. Microbiol.">
        <title>Bacillus cibi sp. nov., isolated from jeotgal, a traditional Korean fermented seafood.</title>
        <authorList>
            <person name="Yoon J.H."/>
            <person name="Lee C.H."/>
            <person name="Oh T.K."/>
        </authorList>
    </citation>
    <scope>NUCLEOTIDE SEQUENCE [LARGE SCALE GENOMIC DNA]</scope>
    <source>
        <strain evidence="1 2">DSM 16189</strain>
    </source>
</reference>
<proteinExistence type="predicted"/>